<accession>A0A3B6KAQ3</accession>
<dbReference type="OMA" id="ICACQAV"/>
<feature type="region of interest" description="Disordered" evidence="1">
    <location>
        <begin position="48"/>
        <end position="67"/>
    </location>
</feature>
<dbReference type="Gramene" id="TraesWEE_scaffold_120790_01G000100.1">
    <property type="protein sequence ID" value="TraesWEE_scaffold_120790_01G000100.1"/>
    <property type="gene ID" value="TraesWEE_scaffold_120790_01G000100"/>
</dbReference>
<dbReference type="InterPro" id="IPR012871">
    <property type="entry name" value="DUF1668_ORYSA"/>
</dbReference>
<sequence>MAKRRREGSSEKRCDCGKQRRKHLYLVLDDWDKGFSIRKLDALSFLDDSDDSDDDGGGTLRRLPDPPAVRITEARHSPMLFAGLGTTIFVANKEQRSPQVTGALIYDTETAAMAMGPGLPENPCCVFVAVGRGRSKNDKGRKYNDEKLYTLAKVDHGDRSNHPSGHLMGVAVHALSWARSPAAVAEPWLPSHEWAWESVAAPMAPFDGNEETVVSYAVHPDGHTIFFSTRGRGWRPAGTYSFDTEQREWRSHGDWMLPFDGQGYYERELDAWVGLHKDGYICCCQAATATPGAAPEWRKTERKLFREGDRERHLGATLTYMGNNVFCLVESVVQEAVEPGRAYGAGRGCALHVTVFGLKYNRDGELQSTVRRITNSYAVCKYIPGFTHEAFWM</sequence>
<evidence type="ECO:0000313" key="3">
    <source>
        <dbReference type="Proteomes" id="UP000019116"/>
    </source>
</evidence>
<dbReference type="Gramene" id="TraesLAC5A03G02525280.1">
    <property type="protein sequence ID" value="TraesLAC5A03G02525280.1.CDS1"/>
    <property type="gene ID" value="TraesLAC5A03G02525280"/>
</dbReference>
<reference evidence="2" key="2">
    <citation type="submission" date="2018-10" db="UniProtKB">
        <authorList>
            <consortium name="EnsemblPlants"/>
        </authorList>
    </citation>
    <scope>IDENTIFICATION</scope>
</reference>
<dbReference type="Gramene" id="TraesLDM5A03G02574220.1">
    <property type="protein sequence ID" value="TraesLDM5A03G02574220.1.CDS1"/>
    <property type="gene ID" value="TraesLDM5A03G02574220"/>
</dbReference>
<evidence type="ECO:0000313" key="2">
    <source>
        <dbReference type="EnsemblPlants" id="TraesCS5A02G021500.1.cds1"/>
    </source>
</evidence>
<keyword evidence="3" id="KW-1185">Reference proteome</keyword>
<reference evidence="2" key="1">
    <citation type="submission" date="2018-08" db="EMBL/GenBank/DDBJ databases">
        <authorList>
            <person name="Rossello M."/>
        </authorList>
    </citation>
    <scope>NUCLEOTIDE SEQUENCE [LARGE SCALE GENOMIC DNA]</scope>
    <source>
        <strain evidence="2">cv. Chinese Spring</strain>
    </source>
</reference>
<evidence type="ECO:0000256" key="1">
    <source>
        <dbReference type="SAM" id="MobiDB-lite"/>
    </source>
</evidence>
<dbReference type="Gramene" id="TraesCS5A02G021500.1">
    <property type="protein sequence ID" value="TraesCS5A02G021500.1.cds1"/>
    <property type="gene ID" value="TraesCS5A02G021500"/>
</dbReference>
<dbReference type="EnsemblPlants" id="TraesCS5A02G021500.1">
    <property type="protein sequence ID" value="TraesCS5A02G021500.1.cds1"/>
    <property type="gene ID" value="TraesCS5A02G021500"/>
</dbReference>
<dbReference type="Gramene" id="TraesSTA5A03G02562180.1">
    <property type="protein sequence ID" value="TraesSTA5A03G02562180.1.CDS1"/>
    <property type="gene ID" value="TraesSTA5A03G02562180"/>
</dbReference>
<dbReference type="PANTHER" id="PTHR33085">
    <property type="entry name" value="OS12G0113100 PROTEIN-RELATED"/>
    <property type="match status" value="1"/>
</dbReference>
<dbReference type="AlphaFoldDB" id="A0A3B6KAQ3"/>
<dbReference type="Gramene" id="TraesNOR5A03G02590150.1">
    <property type="protein sequence ID" value="TraesNOR5A03G02590150.1.CDS1"/>
    <property type="gene ID" value="TraesNOR5A03G02590150"/>
</dbReference>
<protein>
    <submittedName>
        <fullName evidence="2">Uncharacterized protein</fullName>
    </submittedName>
</protein>
<dbReference type="Gramene" id="TraesCS5A03G0053400.1">
    <property type="protein sequence ID" value="TraesCS5A03G0053400.1.CDS1"/>
    <property type="gene ID" value="TraesCS5A03G0053400"/>
</dbReference>
<dbReference type="OrthoDB" id="709468at2759"/>
<dbReference type="Gramene" id="TraesJAG5A03G02572440.1">
    <property type="protein sequence ID" value="TraesJAG5A03G02572440.1.CDS1"/>
    <property type="gene ID" value="TraesJAG5A03G02572440"/>
</dbReference>
<dbReference type="PANTHER" id="PTHR33085:SF41">
    <property type="entry name" value="OS12G0624400 PROTEIN"/>
    <property type="match status" value="1"/>
</dbReference>
<name>A0A3B6KAQ3_WHEAT</name>
<dbReference type="Pfam" id="PF07893">
    <property type="entry name" value="DUF1668"/>
    <property type="match status" value="1"/>
</dbReference>
<proteinExistence type="predicted"/>
<organism evidence="2">
    <name type="scientific">Triticum aestivum</name>
    <name type="common">Wheat</name>
    <dbReference type="NCBI Taxonomy" id="4565"/>
    <lineage>
        <taxon>Eukaryota</taxon>
        <taxon>Viridiplantae</taxon>
        <taxon>Streptophyta</taxon>
        <taxon>Embryophyta</taxon>
        <taxon>Tracheophyta</taxon>
        <taxon>Spermatophyta</taxon>
        <taxon>Magnoliopsida</taxon>
        <taxon>Liliopsida</taxon>
        <taxon>Poales</taxon>
        <taxon>Poaceae</taxon>
        <taxon>BOP clade</taxon>
        <taxon>Pooideae</taxon>
        <taxon>Triticodae</taxon>
        <taxon>Triticeae</taxon>
        <taxon>Triticinae</taxon>
        <taxon>Triticum</taxon>
    </lineage>
</organism>
<dbReference type="Gramene" id="TraesMAC5A03G02569510.1">
    <property type="protein sequence ID" value="TraesMAC5A03G02569510.1.CDS1"/>
    <property type="gene ID" value="TraesMAC5A03G02569510"/>
</dbReference>
<dbReference type="Proteomes" id="UP000019116">
    <property type="component" value="Chromosome 5A"/>
</dbReference>